<dbReference type="GeneID" id="1449671"/>
<evidence type="ECO:0000313" key="3">
    <source>
        <dbReference type="EMBL" id="BAA92795.1"/>
    </source>
</evidence>
<dbReference type="RefSeq" id="NP_038457.1">
    <property type="nucleotide sequence ID" value="NC_002187.1"/>
</dbReference>
<evidence type="ECO:0000313" key="4">
    <source>
        <dbReference type="Proteomes" id="UP000203690"/>
    </source>
</evidence>
<feature type="transmembrane region" description="Helical" evidence="2">
    <location>
        <begin position="57"/>
        <end position="74"/>
    </location>
</feature>
<dbReference type="Pfam" id="PF06692">
    <property type="entry name" value="MNSV_P7B"/>
    <property type="match status" value="1"/>
</dbReference>
<keyword evidence="2" id="KW-1133">Transmembrane helix</keyword>
<reference evidence="3 4" key="1">
    <citation type="journal article" date="2000" name="Arch. Virol.">
        <title>The nucleotide sequence and genome organization of Japanese iris necrotic ring virus, a new species in the genus Carmovirus.</title>
        <authorList>
            <person name="Takemoto Y."/>
            <person name="Kanehira T."/>
            <person name="Shinohara M."/>
            <person name="Yamashita S."/>
            <person name="Hibi T."/>
        </authorList>
    </citation>
    <scope>NUCLEOTIDE SEQUENCE [LARGE SCALE GENOMIC DNA]</scope>
</reference>
<dbReference type="InterPro" id="IPR009575">
    <property type="entry name" value="MNSV_P7B"/>
</dbReference>
<evidence type="ECO:0000256" key="2">
    <source>
        <dbReference type="SAM" id="Phobius"/>
    </source>
</evidence>
<protein>
    <submittedName>
        <fullName evidence="3">Movement protein (P12)</fullName>
    </submittedName>
</protein>
<keyword evidence="4" id="KW-1185">Reference proteome</keyword>
<dbReference type="OrthoDB" id="12338at10239"/>
<accession>Q9IR98</accession>
<proteinExistence type="predicted"/>
<dbReference type="EMBL" id="D86123">
    <property type="protein sequence ID" value="BAA92795.1"/>
    <property type="molecule type" value="Genomic_RNA"/>
</dbReference>
<keyword evidence="2" id="KW-0812">Transmembrane</keyword>
<feature type="region of interest" description="Disordered" evidence="1">
    <location>
        <begin position="90"/>
        <end position="110"/>
    </location>
</feature>
<dbReference type="Proteomes" id="UP000203690">
    <property type="component" value="Segment"/>
</dbReference>
<feature type="compositionally biased region" description="Polar residues" evidence="1">
    <location>
        <begin position="93"/>
        <end position="110"/>
    </location>
</feature>
<name>Q9IR98_9TOMB</name>
<sequence>MPGAVKRLRGLLRGMLRCLQFALWLVGKLLVGFGCRSARPSPQPTIFTSEPLWDNDLLLVLIISLTFTLIYIFAQQQPVHHHHYSESNHKTQHITIGTESQTRQIPNGAT</sequence>
<keyword evidence="2" id="KW-0472">Membrane</keyword>
<organism evidence="3 4">
    <name type="scientific">Japanese iris necrotic ring virus</name>
    <dbReference type="NCBI Taxonomy" id="77344"/>
    <lineage>
        <taxon>Viruses</taxon>
        <taxon>Riboviria</taxon>
        <taxon>Orthornavirae</taxon>
        <taxon>Kitrinoviricota</taxon>
        <taxon>Tolucaviricetes</taxon>
        <taxon>Tolivirales</taxon>
        <taxon>Tombusviridae</taxon>
        <taxon>Procedovirinae</taxon>
        <taxon>Betacarmovirus</taxon>
        <taxon>Betacarmovirus iridis</taxon>
    </lineage>
</organism>
<dbReference type="KEGG" id="vg:1449671"/>
<evidence type="ECO:0000256" key="1">
    <source>
        <dbReference type="SAM" id="MobiDB-lite"/>
    </source>
</evidence>